<evidence type="ECO:0000256" key="1">
    <source>
        <dbReference type="ARBA" id="ARBA00004370"/>
    </source>
</evidence>
<feature type="coiled-coil region" evidence="6">
    <location>
        <begin position="477"/>
        <end position="518"/>
    </location>
</feature>
<evidence type="ECO:0000256" key="7">
    <source>
        <dbReference type="SAM" id="MobiDB-lite"/>
    </source>
</evidence>
<feature type="coiled-coil region" evidence="6">
    <location>
        <begin position="368"/>
        <end position="395"/>
    </location>
</feature>
<name>A0A8X7Q3B4_BRACI</name>
<feature type="compositionally biased region" description="Polar residues" evidence="7">
    <location>
        <begin position="784"/>
        <end position="797"/>
    </location>
</feature>
<proteinExistence type="inferred from homology"/>
<dbReference type="OrthoDB" id="19261at2759"/>
<dbReference type="AlphaFoldDB" id="A0A8X7Q3B4"/>
<dbReference type="InterPro" id="IPR044766">
    <property type="entry name" value="NPSN/SNAP25-like_N_SNARE"/>
</dbReference>
<dbReference type="PANTHER" id="PTHR36390:SF1">
    <property type="entry name" value="MYOSIN HEAVY CHAIN-LIKE PROTEIN"/>
    <property type="match status" value="1"/>
</dbReference>
<reference evidence="9 10" key="1">
    <citation type="submission" date="2020-02" db="EMBL/GenBank/DDBJ databases">
        <authorList>
            <person name="Ma Q."/>
            <person name="Huang Y."/>
            <person name="Song X."/>
            <person name="Pei D."/>
        </authorList>
    </citation>
    <scope>NUCLEOTIDE SEQUENCE [LARGE SCALE GENOMIC DNA]</scope>
    <source>
        <strain evidence="9">Sxm20200214</strain>
        <tissue evidence="9">Leaf</tissue>
    </source>
</reference>
<evidence type="ECO:0000256" key="3">
    <source>
        <dbReference type="ARBA" id="ARBA00022448"/>
    </source>
</evidence>
<dbReference type="SUPFAM" id="SSF58038">
    <property type="entry name" value="SNARE fusion complex"/>
    <property type="match status" value="2"/>
</dbReference>
<dbReference type="PROSITE" id="PS50192">
    <property type="entry name" value="T_SNARE"/>
    <property type="match status" value="1"/>
</dbReference>
<dbReference type="CDD" id="cd15861">
    <property type="entry name" value="SNARE_SNAP25N_23N_29N_SEC9N"/>
    <property type="match status" value="1"/>
</dbReference>
<dbReference type="FunFam" id="1.20.5.110:FF:000031">
    <property type="entry name" value="SNAP25 homologous protein SNAP33"/>
    <property type="match status" value="1"/>
</dbReference>
<dbReference type="Gene3D" id="1.20.5.110">
    <property type="match status" value="2"/>
</dbReference>
<keyword evidence="3" id="KW-0813">Transport</keyword>
<dbReference type="GO" id="GO:0031201">
    <property type="term" value="C:SNARE complex"/>
    <property type="evidence" value="ECO:0007669"/>
    <property type="project" value="InterPro"/>
</dbReference>
<dbReference type="FunFam" id="1.20.5.110:FF:000040">
    <property type="entry name" value="SNAP25 homologous protein SNAP33"/>
    <property type="match status" value="1"/>
</dbReference>
<evidence type="ECO:0000256" key="4">
    <source>
        <dbReference type="ARBA" id="ARBA00022927"/>
    </source>
</evidence>
<organism evidence="9 10">
    <name type="scientific">Brassica carinata</name>
    <name type="common">Ethiopian mustard</name>
    <name type="synonym">Abyssinian cabbage</name>
    <dbReference type="NCBI Taxonomy" id="52824"/>
    <lineage>
        <taxon>Eukaryota</taxon>
        <taxon>Viridiplantae</taxon>
        <taxon>Streptophyta</taxon>
        <taxon>Embryophyta</taxon>
        <taxon>Tracheophyta</taxon>
        <taxon>Spermatophyta</taxon>
        <taxon>Magnoliopsida</taxon>
        <taxon>eudicotyledons</taxon>
        <taxon>Gunneridae</taxon>
        <taxon>Pentapetalae</taxon>
        <taxon>rosids</taxon>
        <taxon>malvids</taxon>
        <taxon>Brassicales</taxon>
        <taxon>Brassicaceae</taxon>
        <taxon>Brassiceae</taxon>
        <taxon>Brassica</taxon>
    </lineage>
</organism>
<comment type="caution">
    <text evidence="9">The sequence shown here is derived from an EMBL/GenBank/DDBJ whole genome shotgun (WGS) entry which is preliminary data.</text>
</comment>
<evidence type="ECO:0000313" key="9">
    <source>
        <dbReference type="EMBL" id="KAG2262901.1"/>
    </source>
</evidence>
<feature type="coiled-coil region" evidence="6">
    <location>
        <begin position="1005"/>
        <end position="1039"/>
    </location>
</feature>
<feature type="coiled-coil region" evidence="6">
    <location>
        <begin position="581"/>
        <end position="626"/>
    </location>
</feature>
<keyword evidence="5" id="KW-0472">Membrane</keyword>
<dbReference type="EMBL" id="JAAMPC010000014">
    <property type="protein sequence ID" value="KAG2262901.1"/>
    <property type="molecule type" value="Genomic_DNA"/>
</dbReference>
<feature type="region of interest" description="Disordered" evidence="7">
    <location>
        <begin position="754"/>
        <end position="810"/>
    </location>
</feature>
<evidence type="ECO:0000256" key="5">
    <source>
        <dbReference type="ARBA" id="ARBA00023136"/>
    </source>
</evidence>
<feature type="domain" description="T-SNARE coiled-coil homology" evidence="8">
    <location>
        <begin position="974"/>
        <end position="1036"/>
    </location>
</feature>
<evidence type="ECO:0000256" key="2">
    <source>
        <dbReference type="ARBA" id="ARBA00009480"/>
    </source>
</evidence>
<dbReference type="Proteomes" id="UP000886595">
    <property type="component" value="Unassembled WGS sequence"/>
</dbReference>
<gene>
    <name evidence="9" type="ORF">Bca52824_069980</name>
</gene>
<dbReference type="GO" id="GO:0016192">
    <property type="term" value="P:vesicle-mediated transport"/>
    <property type="evidence" value="ECO:0007669"/>
    <property type="project" value="UniProtKB-ARBA"/>
</dbReference>
<sequence>MSISQFHPPASPSPASSVRLWRPAAQRNLRNQWLKMSACRKQWTAACSVGMSHANSLANSYLSQTFVPMMKFGVLSDVFDIKKKALNKLSKQQSSYRDKLLSSYKEMVAAVVEMVNVSRSMRCYMKPSSRSIIQFYCSKEDSNDAGDCGGISVFSFWNISAFEKMAEELVEMFKREVMLKLSWADELYQGELDDLSKCSLYSMEVSEPIFPGLKEDNLCISSVSHTNQPTAEMLHMYLITWAAEANIDTHIYSFTIMSSSSGSFSGRSSSACSSTSDCQNNSFDAEELLQIGSRRMELRKEKDLLKDSQPHSIELVRSLELHTKSLSESRLEDRARIQTMEKELLSCYKEIDYLRDQLIFRSKEVSYLNEHVRNLECKLAESRNMEEEVNSLREELCLSKSENLLLLQELESKGTELQCSSLSVEKLEETISSLTLESLCEVESMKLDITALEQALGDAMKIQEESIEEKEYLKRIIKEIQFQSQKAEENAKSFEKQNQELRERIAASEKNIKEFFQSAKARFESENGQQPLNAECFFAELSHLFPVSSEVRECFDAIIKKLELSRNITLIDKMEGMGQQIQLHEDLVMRLKEDLKQEKLKAKEEAEELTQEMAELRYKMTCLLEEERKRRVCIEQASLQRISELEEAQDGQESRDLSCWRDEQRRSELNPCLEEFSFRDCLLGRTHVYSLLVRIREKRHDAKLRLSFVAIQNFKFFGVLLLLSLRSLIQERVFFRVWITMFDLKKPLERLSKHHKPSSASASNSNPFDSDDESDDNNKKHTLKPSNKISPQPSLPTKKNHSFNPFDDEEEEVVEKRLKPSFKNHFRDSGGVENQTVQELESYAVYKSEETTKTVQGCLKVAQGIRSDATRTLVMLNEQGEKITRTHHKAVDIDHDLSRGEKLLGSLGGIFSRTWKPKKTRSITGPVITRGESPKRRVNNLETREKLGLNHLPKPQSRTNEPLPESADAYQKIEMEKAKQDDGLADLSDLLGELKNMAIAMGTEIERQNNGLDHLQDDVDELNFRVKQSNQRARRLLRK</sequence>
<keyword evidence="10" id="KW-1185">Reference proteome</keyword>
<keyword evidence="4" id="KW-0653">Protein transport</keyword>
<dbReference type="GO" id="GO:0015031">
    <property type="term" value="P:protein transport"/>
    <property type="evidence" value="ECO:0007669"/>
    <property type="project" value="UniProtKB-KW"/>
</dbReference>
<feature type="compositionally biased region" description="Low complexity" evidence="7">
    <location>
        <begin position="758"/>
        <end position="768"/>
    </location>
</feature>
<evidence type="ECO:0000256" key="6">
    <source>
        <dbReference type="SAM" id="Coils"/>
    </source>
</evidence>
<evidence type="ECO:0000259" key="8">
    <source>
        <dbReference type="PROSITE" id="PS50192"/>
    </source>
</evidence>
<dbReference type="SMART" id="SM00397">
    <property type="entry name" value="t_SNARE"/>
    <property type="match status" value="2"/>
</dbReference>
<dbReference type="GO" id="GO:0005484">
    <property type="term" value="F:SNAP receptor activity"/>
    <property type="evidence" value="ECO:0007669"/>
    <property type="project" value="InterPro"/>
</dbReference>
<keyword evidence="6" id="KW-0175">Coiled coil</keyword>
<dbReference type="PANTHER" id="PTHR36390">
    <property type="entry name" value="MYOSIN HEAVY CHAIN-LIKE PROTEIN"/>
    <property type="match status" value="1"/>
</dbReference>
<comment type="subcellular location">
    <subcellularLocation>
        <location evidence="1">Membrane</location>
    </subcellularLocation>
</comment>
<comment type="similarity">
    <text evidence="2">Belongs to the SNAP-25 family.</text>
</comment>
<evidence type="ECO:0000313" key="10">
    <source>
        <dbReference type="Proteomes" id="UP000886595"/>
    </source>
</evidence>
<accession>A0A8X7Q3B4</accession>
<protein>
    <recommendedName>
        <fullName evidence="8">t-SNARE coiled-coil homology domain-containing protein</fullName>
    </recommendedName>
</protein>
<dbReference type="CDD" id="cd15841">
    <property type="entry name" value="SNARE_Qc"/>
    <property type="match status" value="1"/>
</dbReference>
<dbReference type="InterPro" id="IPR000727">
    <property type="entry name" value="T_SNARE_dom"/>
</dbReference>